<dbReference type="EMBL" id="NQJD01000004">
    <property type="protein sequence ID" value="TAA75710.1"/>
    <property type="molecule type" value="Genomic_DNA"/>
</dbReference>
<keyword evidence="1" id="KW-0812">Transmembrane</keyword>
<proteinExistence type="predicted"/>
<keyword evidence="3" id="KW-1185">Reference proteome</keyword>
<feature type="transmembrane region" description="Helical" evidence="1">
    <location>
        <begin position="48"/>
        <end position="66"/>
    </location>
</feature>
<feature type="transmembrane region" description="Helical" evidence="1">
    <location>
        <begin position="86"/>
        <end position="106"/>
    </location>
</feature>
<gene>
    <name evidence="2" type="ORF">CDV28_10451</name>
</gene>
<keyword evidence="1" id="KW-0472">Membrane</keyword>
<sequence length="138" mass="15718">MKYHAEKVGFNDDLRKFGFILAGGFILFFGLLFPLLKGKGIHLMSWPWLLAAALAILSLAAPQLLGPLHRGWMFLGHILGWINTRIILGIVFLVIFTPVAFIIRLMGKDPMQRSFDVLLKSYRLDSNQPKSQNLHRPY</sequence>
<keyword evidence="1" id="KW-1133">Transmembrane helix</keyword>
<dbReference type="AlphaFoldDB" id="A0A521G3X9"/>
<feature type="transmembrane region" description="Helical" evidence="1">
    <location>
        <begin position="17"/>
        <end position="36"/>
    </location>
</feature>
<protein>
    <recommendedName>
        <fullName evidence="4">SxtJ</fullName>
    </recommendedName>
</protein>
<accession>A0A521G3X9</accession>
<dbReference type="Proteomes" id="UP000316238">
    <property type="component" value="Unassembled WGS sequence"/>
</dbReference>
<evidence type="ECO:0000256" key="1">
    <source>
        <dbReference type="SAM" id="Phobius"/>
    </source>
</evidence>
<dbReference type="Pfam" id="PF19588">
    <property type="entry name" value="SxtJ"/>
    <property type="match status" value="1"/>
</dbReference>
<name>A0A521G3X9_9BACT</name>
<evidence type="ECO:0008006" key="4">
    <source>
        <dbReference type="Google" id="ProtNLM"/>
    </source>
</evidence>
<evidence type="ECO:0000313" key="3">
    <source>
        <dbReference type="Proteomes" id="UP000316238"/>
    </source>
</evidence>
<reference evidence="2" key="1">
    <citation type="submission" date="2017-07" db="EMBL/GenBank/DDBJ databases">
        <title>The cable genome - Insights into the physiology and evolution of filamentous bacteria capable of sulfide oxidation via long distance electron transfer.</title>
        <authorList>
            <person name="Thorup C."/>
            <person name="Bjerg J.T."/>
            <person name="Schreiber L."/>
            <person name="Nielsen L.P."/>
            <person name="Kjeldsen K.U."/>
            <person name="Boesen T."/>
            <person name="Boggild A."/>
            <person name="Meysman F."/>
            <person name="Geelhoed J."/>
            <person name="Schramm A."/>
        </authorList>
    </citation>
    <scope>NUCLEOTIDE SEQUENCE [LARGE SCALE GENOMIC DNA]</scope>
    <source>
        <strain evidence="2">GS</strain>
    </source>
</reference>
<comment type="caution">
    <text evidence="2">The sequence shown here is derived from an EMBL/GenBank/DDBJ whole genome shotgun (WGS) entry which is preliminary data.</text>
</comment>
<dbReference type="InterPro" id="IPR045781">
    <property type="entry name" value="SxtJ"/>
</dbReference>
<evidence type="ECO:0000313" key="2">
    <source>
        <dbReference type="EMBL" id="TAA75710.1"/>
    </source>
</evidence>
<organism evidence="2 3">
    <name type="scientific">Candidatus Electronema aureum</name>
    <dbReference type="NCBI Taxonomy" id="2005002"/>
    <lineage>
        <taxon>Bacteria</taxon>
        <taxon>Pseudomonadati</taxon>
        <taxon>Thermodesulfobacteriota</taxon>
        <taxon>Desulfobulbia</taxon>
        <taxon>Desulfobulbales</taxon>
        <taxon>Desulfobulbaceae</taxon>
        <taxon>Candidatus Electronema</taxon>
    </lineage>
</organism>